<feature type="transmembrane region" description="Helical" evidence="1">
    <location>
        <begin position="36"/>
        <end position="56"/>
    </location>
</feature>
<gene>
    <name evidence="2" type="ORF">GV368_04415</name>
</gene>
<dbReference type="Proteomes" id="UP000669605">
    <property type="component" value="Unassembled WGS sequence"/>
</dbReference>
<dbReference type="RefSeq" id="WP_169115632.1">
    <property type="nucleotide sequence ID" value="NZ_JAAAUB010000004.1"/>
</dbReference>
<keyword evidence="1" id="KW-0472">Membrane</keyword>
<reference evidence="2 3" key="1">
    <citation type="journal article" date="2020" name="Curr. Microbiol.">
        <title>Tepidiphilus baoligensis sp. nov., a Novel Bacterium of the Family Hydrogenophilaceae Isolated from an Oil Reservoir.</title>
        <authorList>
            <person name="Zhang X."/>
            <person name="Wang G."/>
            <person name="Ma X."/>
            <person name="Yu J."/>
            <person name="You J."/>
            <person name="Xue Y."/>
            <person name="Ma Y."/>
        </authorList>
    </citation>
    <scope>NUCLEOTIDE SEQUENCE [LARGE SCALE GENOMIC DNA]</scope>
    <source>
        <strain evidence="2 3">B18-69</strain>
    </source>
</reference>
<evidence type="ECO:0000313" key="2">
    <source>
        <dbReference type="EMBL" id="NMH16360.1"/>
    </source>
</evidence>
<sequence>MVRDRRTWSVVWTVIVAVLWCYPVAAAVADVLGGTAQAVYVFLVWAGSVGLAFFLYRGAERDDAER</sequence>
<protein>
    <submittedName>
        <fullName evidence="2">Uncharacterized protein</fullName>
    </submittedName>
</protein>
<organism evidence="2 3">
    <name type="scientific">Tepidiphilus baoligensis</name>
    <dbReference type="NCBI Taxonomy" id="2698687"/>
    <lineage>
        <taxon>Bacteria</taxon>
        <taxon>Pseudomonadati</taxon>
        <taxon>Pseudomonadota</taxon>
        <taxon>Hydrogenophilia</taxon>
        <taxon>Hydrogenophilales</taxon>
        <taxon>Hydrogenophilaceae</taxon>
        <taxon>Tepidiphilus</taxon>
    </lineage>
</organism>
<dbReference type="EMBL" id="JAAAUB010000004">
    <property type="protein sequence ID" value="NMH16360.1"/>
    <property type="molecule type" value="Genomic_DNA"/>
</dbReference>
<keyword evidence="1" id="KW-0812">Transmembrane</keyword>
<name>A0ABX1QMS2_9PROT</name>
<keyword evidence="1" id="KW-1133">Transmembrane helix</keyword>
<comment type="caution">
    <text evidence="2">The sequence shown here is derived from an EMBL/GenBank/DDBJ whole genome shotgun (WGS) entry which is preliminary data.</text>
</comment>
<evidence type="ECO:0000256" key="1">
    <source>
        <dbReference type="SAM" id="Phobius"/>
    </source>
</evidence>
<accession>A0ABX1QMS2</accession>
<keyword evidence="3" id="KW-1185">Reference proteome</keyword>
<proteinExistence type="predicted"/>
<evidence type="ECO:0000313" key="3">
    <source>
        <dbReference type="Proteomes" id="UP000669605"/>
    </source>
</evidence>